<accession>A0A1H4GZS2</accession>
<gene>
    <name evidence="2" type="ORF">SAMN05443550_11222</name>
</gene>
<proteinExistence type="predicted"/>
<organism evidence="2 3">
    <name type="scientific">Pedobacter hartonius</name>
    <dbReference type="NCBI Taxonomy" id="425514"/>
    <lineage>
        <taxon>Bacteria</taxon>
        <taxon>Pseudomonadati</taxon>
        <taxon>Bacteroidota</taxon>
        <taxon>Sphingobacteriia</taxon>
        <taxon>Sphingobacteriales</taxon>
        <taxon>Sphingobacteriaceae</taxon>
        <taxon>Pedobacter</taxon>
    </lineage>
</organism>
<dbReference type="RefSeq" id="WP_090559276.1">
    <property type="nucleotide sequence ID" value="NZ_FNRA01000012.1"/>
</dbReference>
<dbReference type="AlphaFoldDB" id="A0A1H4GZS2"/>
<dbReference type="STRING" id="425514.SAMN05443550_11222"/>
<evidence type="ECO:0000313" key="3">
    <source>
        <dbReference type="Proteomes" id="UP000198850"/>
    </source>
</evidence>
<keyword evidence="3" id="KW-1185">Reference proteome</keyword>
<evidence type="ECO:0000256" key="1">
    <source>
        <dbReference type="SAM" id="SignalP"/>
    </source>
</evidence>
<dbReference type="Proteomes" id="UP000198850">
    <property type="component" value="Unassembled WGS sequence"/>
</dbReference>
<protein>
    <submittedName>
        <fullName evidence="2">Uncharacterized protein</fullName>
    </submittedName>
</protein>
<name>A0A1H4GZS2_9SPHI</name>
<evidence type="ECO:0000313" key="2">
    <source>
        <dbReference type="EMBL" id="SEB14408.1"/>
    </source>
</evidence>
<feature type="chain" id="PRO_5011650739" evidence="1">
    <location>
        <begin position="19"/>
        <end position="157"/>
    </location>
</feature>
<sequence>MKYAFTFLCCLLALFVRAQNMELSRLKSFIERPAAKVTDSLRKAGWSLHAELSGVKGAQMYQTWSFGKHKAEKAKALAWFRLHADKGFINQLYYQSPGITQYNVLLKEIKETGTERKDVQSIENKKLSTYYVSPDYIFQTIVGMDSYTVMVMANKAQ</sequence>
<dbReference type="OrthoDB" id="759827at2"/>
<keyword evidence="1" id="KW-0732">Signal</keyword>
<reference evidence="2 3" key="1">
    <citation type="submission" date="2016-10" db="EMBL/GenBank/DDBJ databases">
        <authorList>
            <person name="de Groot N.N."/>
        </authorList>
    </citation>
    <scope>NUCLEOTIDE SEQUENCE [LARGE SCALE GENOMIC DNA]</scope>
    <source>
        <strain evidence="2 3">DSM 19033</strain>
    </source>
</reference>
<feature type="signal peptide" evidence="1">
    <location>
        <begin position="1"/>
        <end position="18"/>
    </location>
</feature>
<dbReference type="EMBL" id="FNRA01000012">
    <property type="protein sequence ID" value="SEB14408.1"/>
    <property type="molecule type" value="Genomic_DNA"/>
</dbReference>